<dbReference type="PANTHER" id="PTHR10857:SF106">
    <property type="entry name" value="C2 DOMAIN-CONTAINING PROTEIN"/>
    <property type="match status" value="1"/>
</dbReference>
<dbReference type="InterPro" id="IPR045052">
    <property type="entry name" value="Copine"/>
</dbReference>
<dbReference type="Gene3D" id="2.60.40.150">
    <property type="entry name" value="C2 domain"/>
    <property type="match status" value="1"/>
</dbReference>
<dbReference type="Pfam" id="PF00168">
    <property type="entry name" value="C2"/>
    <property type="match status" value="1"/>
</dbReference>
<evidence type="ECO:0000313" key="2">
    <source>
        <dbReference type="EMBL" id="KAJ8907385.1"/>
    </source>
</evidence>
<name>A0AAV8UXQ9_9RHOD</name>
<dbReference type="CDD" id="cd04048">
    <property type="entry name" value="C2A_Copine"/>
    <property type="match status" value="1"/>
</dbReference>
<dbReference type="InterPro" id="IPR035892">
    <property type="entry name" value="C2_domain_sf"/>
</dbReference>
<dbReference type="SUPFAM" id="SSF49562">
    <property type="entry name" value="C2 domain (Calcium/lipid-binding domain, CaLB)"/>
    <property type="match status" value="1"/>
</dbReference>
<dbReference type="AlphaFoldDB" id="A0AAV8UXQ9"/>
<dbReference type="SMART" id="SM00239">
    <property type="entry name" value="C2"/>
    <property type="match status" value="1"/>
</dbReference>
<organism evidence="2 3">
    <name type="scientific">Rhodosorus marinus</name>
    <dbReference type="NCBI Taxonomy" id="101924"/>
    <lineage>
        <taxon>Eukaryota</taxon>
        <taxon>Rhodophyta</taxon>
        <taxon>Stylonematophyceae</taxon>
        <taxon>Stylonematales</taxon>
        <taxon>Stylonemataceae</taxon>
        <taxon>Rhodosorus</taxon>
    </lineage>
</organism>
<accession>A0AAV8UXQ9</accession>
<dbReference type="EMBL" id="JAMWBK010000002">
    <property type="protein sequence ID" value="KAJ8907385.1"/>
    <property type="molecule type" value="Genomic_DNA"/>
</dbReference>
<feature type="domain" description="C2" evidence="1">
    <location>
        <begin position="1"/>
        <end position="112"/>
    </location>
</feature>
<keyword evidence="3" id="KW-1185">Reference proteome</keyword>
<evidence type="ECO:0000259" key="1">
    <source>
        <dbReference type="PROSITE" id="PS50004"/>
    </source>
</evidence>
<dbReference type="PROSITE" id="PS50004">
    <property type="entry name" value="C2"/>
    <property type="match status" value="1"/>
</dbReference>
<gene>
    <name evidence="2" type="ORF">NDN08_007497</name>
</gene>
<comment type="caution">
    <text evidence="2">The sequence shown here is derived from an EMBL/GenBank/DDBJ whole genome shotgun (WGS) entry which is preliminary data.</text>
</comment>
<dbReference type="PANTHER" id="PTHR10857">
    <property type="entry name" value="COPINE"/>
    <property type="match status" value="1"/>
</dbReference>
<dbReference type="InterPro" id="IPR000008">
    <property type="entry name" value="C2_dom"/>
</dbReference>
<dbReference type="GO" id="GO:0071277">
    <property type="term" value="P:cellular response to calcium ion"/>
    <property type="evidence" value="ECO:0007669"/>
    <property type="project" value="TreeGrafter"/>
</dbReference>
<dbReference type="GO" id="GO:0005544">
    <property type="term" value="F:calcium-dependent phospholipid binding"/>
    <property type="evidence" value="ECO:0007669"/>
    <property type="project" value="InterPro"/>
</dbReference>
<evidence type="ECO:0000313" key="3">
    <source>
        <dbReference type="Proteomes" id="UP001157974"/>
    </source>
</evidence>
<proteinExistence type="predicted"/>
<dbReference type="GO" id="GO:0005886">
    <property type="term" value="C:plasma membrane"/>
    <property type="evidence" value="ECO:0007669"/>
    <property type="project" value="TreeGrafter"/>
</dbReference>
<dbReference type="Proteomes" id="UP001157974">
    <property type="component" value="Unassembled WGS sequence"/>
</dbReference>
<sequence length="278" mass="32202">MGKYRFEMSIHGTNFMDLDRRSKSDPFAVVFVKEPTAGDFKEFGRTETVWEELSPRFVTKFLVDNVPMESRLRIVFCDRDSELEKLSKHDFIGEVQFQMKELLEDRTNMKSFVLQNEYTRKHAGTAFLGVDRIRLPSPNRMMTFEIRFGKVEHLLSSMTKCFIEFLRPMENGGWTPVYRTESTRVETSSPFELLSLEESMLNAGVQTNSTRIEIWKIYSMSQETKLVAYTEFSLANMLKTGKGFGANFIREDQVAKASWNVISLVSTSSDFGIRLDNF</sequence>
<protein>
    <recommendedName>
        <fullName evidence="1">C2 domain-containing protein</fullName>
    </recommendedName>
</protein>
<reference evidence="2 3" key="1">
    <citation type="journal article" date="2023" name="Nat. Commun.">
        <title>Origin of minicircular mitochondrial genomes in red algae.</title>
        <authorList>
            <person name="Lee Y."/>
            <person name="Cho C.H."/>
            <person name="Lee Y.M."/>
            <person name="Park S.I."/>
            <person name="Yang J.H."/>
            <person name="West J.A."/>
            <person name="Bhattacharya D."/>
            <person name="Yoon H.S."/>
        </authorList>
    </citation>
    <scope>NUCLEOTIDE SEQUENCE [LARGE SCALE GENOMIC DNA]</scope>
    <source>
        <strain evidence="2 3">CCMP1338</strain>
        <tissue evidence="2">Whole cell</tissue>
    </source>
</reference>